<dbReference type="EnsemblPlants" id="KQK94003">
    <property type="protein sequence ID" value="KQK94003"/>
    <property type="gene ID" value="SETIT_027137mg"/>
</dbReference>
<accession>K3ZKN1</accession>
<dbReference type="AlphaFoldDB" id="K3ZKN1"/>
<proteinExistence type="predicted"/>
<reference evidence="2" key="1">
    <citation type="journal article" date="2012" name="Nat. Biotechnol.">
        <title>Reference genome sequence of the model plant Setaria.</title>
        <authorList>
            <person name="Bennetzen J.L."/>
            <person name="Schmutz J."/>
            <person name="Wang H."/>
            <person name="Percifield R."/>
            <person name="Hawkins J."/>
            <person name="Pontaroli A.C."/>
            <person name="Estep M."/>
            <person name="Feng L."/>
            <person name="Vaughn J.N."/>
            <person name="Grimwood J."/>
            <person name="Jenkins J."/>
            <person name="Barry K."/>
            <person name="Lindquist E."/>
            <person name="Hellsten U."/>
            <person name="Deshpande S."/>
            <person name="Wang X."/>
            <person name="Wu X."/>
            <person name="Mitros T."/>
            <person name="Triplett J."/>
            <person name="Yang X."/>
            <person name="Ye C.Y."/>
            <person name="Mauro-Herrera M."/>
            <person name="Wang L."/>
            <person name="Li P."/>
            <person name="Sharma M."/>
            <person name="Sharma R."/>
            <person name="Ronald P.C."/>
            <person name="Panaud O."/>
            <person name="Kellogg E.A."/>
            <person name="Brutnell T.P."/>
            <person name="Doust A.N."/>
            <person name="Tuskan G.A."/>
            <person name="Rokhsar D."/>
            <person name="Devos K.M."/>
        </authorList>
    </citation>
    <scope>NUCLEOTIDE SEQUENCE [LARGE SCALE GENOMIC DNA]</scope>
    <source>
        <strain evidence="2">cv. Yugu1</strain>
    </source>
</reference>
<dbReference type="HOGENOM" id="CLU_2562745_0_0_1"/>
<dbReference type="EMBL" id="AGNK02004736">
    <property type="status" value="NOT_ANNOTATED_CDS"/>
    <property type="molecule type" value="Genomic_DNA"/>
</dbReference>
<sequence length="82" mass="9064">MISPGFPLLSSGSGSRWETKTPLSFSLTETTVSSLDASSRDQAVFDIIQAVQIEDQCADSSIIRISQYISSTIKQCYEHKFK</sequence>
<name>K3ZKN1_SETIT</name>
<dbReference type="InParanoid" id="K3ZKN1"/>
<reference evidence="1" key="2">
    <citation type="submission" date="2018-08" db="UniProtKB">
        <authorList>
            <consortium name="EnsemblPlants"/>
        </authorList>
    </citation>
    <scope>IDENTIFICATION</scope>
    <source>
        <strain evidence="1">Yugu1</strain>
    </source>
</reference>
<organism evidence="1 2">
    <name type="scientific">Setaria italica</name>
    <name type="common">Foxtail millet</name>
    <name type="synonym">Panicum italicum</name>
    <dbReference type="NCBI Taxonomy" id="4555"/>
    <lineage>
        <taxon>Eukaryota</taxon>
        <taxon>Viridiplantae</taxon>
        <taxon>Streptophyta</taxon>
        <taxon>Embryophyta</taxon>
        <taxon>Tracheophyta</taxon>
        <taxon>Spermatophyta</taxon>
        <taxon>Magnoliopsida</taxon>
        <taxon>Liliopsida</taxon>
        <taxon>Poales</taxon>
        <taxon>Poaceae</taxon>
        <taxon>PACMAD clade</taxon>
        <taxon>Panicoideae</taxon>
        <taxon>Panicodae</taxon>
        <taxon>Paniceae</taxon>
        <taxon>Cenchrinae</taxon>
        <taxon>Setaria</taxon>
    </lineage>
</organism>
<evidence type="ECO:0000313" key="2">
    <source>
        <dbReference type="Proteomes" id="UP000004995"/>
    </source>
</evidence>
<dbReference type="Proteomes" id="UP000004995">
    <property type="component" value="Unassembled WGS sequence"/>
</dbReference>
<dbReference type="Gramene" id="KQK94003">
    <property type="protein sequence ID" value="KQK94003"/>
    <property type="gene ID" value="SETIT_027137mg"/>
</dbReference>
<keyword evidence="2" id="KW-1185">Reference proteome</keyword>
<protein>
    <submittedName>
        <fullName evidence="1">Uncharacterized protein</fullName>
    </submittedName>
</protein>
<evidence type="ECO:0000313" key="1">
    <source>
        <dbReference type="EnsemblPlants" id="KQK94003"/>
    </source>
</evidence>